<proteinExistence type="predicted"/>
<evidence type="ECO:0000313" key="1">
    <source>
        <dbReference type="EMBL" id="GFU16589.1"/>
    </source>
</evidence>
<dbReference type="Proteomes" id="UP000887013">
    <property type="component" value="Unassembled WGS sequence"/>
</dbReference>
<gene>
    <name evidence="1" type="ORF">NPIL_687911</name>
</gene>
<evidence type="ECO:0000313" key="2">
    <source>
        <dbReference type="Proteomes" id="UP000887013"/>
    </source>
</evidence>
<dbReference type="OrthoDB" id="6750869at2759"/>
<protein>
    <recommendedName>
        <fullName evidence="3">DNA-directed DNA polymerase</fullName>
    </recommendedName>
</protein>
<sequence length="97" mass="11591">MIFMENLLRFLQKEFAKKLNYKMIFFDFETGQSKGEHIVHFVVGLYLNGNEFIFERCDTSDHICRSQFPLQHKRFTTIAHKMKGIDGSLILLWMLEQ</sequence>
<accession>A0A8X6UG64</accession>
<name>A0A8X6UG64_NEPPI</name>
<evidence type="ECO:0008006" key="3">
    <source>
        <dbReference type="Google" id="ProtNLM"/>
    </source>
</evidence>
<organism evidence="1 2">
    <name type="scientific">Nephila pilipes</name>
    <name type="common">Giant wood spider</name>
    <name type="synonym">Nephila maculata</name>
    <dbReference type="NCBI Taxonomy" id="299642"/>
    <lineage>
        <taxon>Eukaryota</taxon>
        <taxon>Metazoa</taxon>
        <taxon>Ecdysozoa</taxon>
        <taxon>Arthropoda</taxon>
        <taxon>Chelicerata</taxon>
        <taxon>Arachnida</taxon>
        <taxon>Araneae</taxon>
        <taxon>Araneomorphae</taxon>
        <taxon>Entelegynae</taxon>
        <taxon>Araneoidea</taxon>
        <taxon>Nephilidae</taxon>
        <taxon>Nephila</taxon>
    </lineage>
</organism>
<dbReference type="EMBL" id="BMAW01126394">
    <property type="protein sequence ID" value="GFU16589.1"/>
    <property type="molecule type" value="Genomic_DNA"/>
</dbReference>
<comment type="caution">
    <text evidence="1">The sequence shown here is derived from an EMBL/GenBank/DDBJ whole genome shotgun (WGS) entry which is preliminary data.</text>
</comment>
<dbReference type="AlphaFoldDB" id="A0A8X6UG64"/>
<keyword evidence="2" id="KW-1185">Reference proteome</keyword>
<reference evidence="1" key="1">
    <citation type="submission" date="2020-08" db="EMBL/GenBank/DDBJ databases">
        <title>Multicomponent nature underlies the extraordinary mechanical properties of spider dragline silk.</title>
        <authorList>
            <person name="Kono N."/>
            <person name="Nakamura H."/>
            <person name="Mori M."/>
            <person name="Yoshida Y."/>
            <person name="Ohtoshi R."/>
            <person name="Malay A.D."/>
            <person name="Moran D.A.P."/>
            <person name="Tomita M."/>
            <person name="Numata K."/>
            <person name="Arakawa K."/>
        </authorList>
    </citation>
    <scope>NUCLEOTIDE SEQUENCE</scope>
</reference>